<feature type="domain" description="Dof-type" evidence="11">
    <location>
        <begin position="19"/>
        <end position="73"/>
    </location>
</feature>
<feature type="compositionally biased region" description="Low complexity" evidence="10">
    <location>
        <begin position="74"/>
        <end position="85"/>
    </location>
</feature>
<dbReference type="PROSITE" id="PS50884">
    <property type="entry name" value="ZF_DOF_2"/>
    <property type="match status" value="1"/>
</dbReference>
<keyword evidence="4 9" id="KW-0805">Transcription regulation</keyword>
<evidence type="ECO:0000256" key="9">
    <source>
        <dbReference type="RuleBase" id="RU369094"/>
    </source>
</evidence>
<evidence type="ECO:0000256" key="1">
    <source>
        <dbReference type="ARBA" id="ARBA00022723"/>
    </source>
</evidence>
<sequence>MDTAKWTQGVESKPIRPQKDCPRCNSSNTKFCYYNNYSLSQPRHFCKTCRRYWTEGGTLRNVPVGGGSRKTKKSSSSSSSSSSKKFPADLSFSQPSDENPKISEGHNLNLAFPSTNRVPGFVALPYSDDSKTLNFPNPNFSSFSSQDSVMEFLSSRELISSNLMSMPVLGSASGSGSCSGSNTMYPSSGFPLHGFKLPSLNFSSDGLENGYVNVGGGFQNTNPRFPFPIEDLKQVSTSEFEQDRGKGEPINGYWNKMLFGGSW</sequence>
<evidence type="ECO:0000313" key="12">
    <source>
        <dbReference type="EMBL" id="KAL2556271.1"/>
    </source>
</evidence>
<dbReference type="EMBL" id="JBFOLJ010000001">
    <property type="protein sequence ID" value="KAL2556271.1"/>
    <property type="molecule type" value="Genomic_DNA"/>
</dbReference>
<dbReference type="GO" id="GO:0003677">
    <property type="term" value="F:DNA binding"/>
    <property type="evidence" value="ECO:0007669"/>
    <property type="project" value="UniProtKB-UniRule"/>
</dbReference>
<proteinExistence type="predicted"/>
<comment type="function">
    <text evidence="9">Transcription factor that binds specifically to a 5'-AA[AG]G-3' consensus core sequence.</text>
</comment>
<dbReference type="InterPro" id="IPR045174">
    <property type="entry name" value="Dof"/>
</dbReference>
<reference evidence="13" key="1">
    <citation type="submission" date="2024-07" db="EMBL/GenBank/DDBJ databases">
        <title>Two chromosome-level genome assemblies of Korean endemic species Abeliophyllum distichum and Forsythia ovata (Oleaceae).</title>
        <authorList>
            <person name="Jang H."/>
        </authorList>
    </citation>
    <scope>NUCLEOTIDE SEQUENCE [LARGE SCALE GENOMIC DNA]</scope>
</reference>
<dbReference type="Pfam" id="PF02701">
    <property type="entry name" value="Zn_ribbon_Dof"/>
    <property type="match status" value="1"/>
</dbReference>
<keyword evidence="1 9" id="KW-0479">Metal-binding</keyword>
<evidence type="ECO:0000256" key="10">
    <source>
        <dbReference type="SAM" id="MobiDB-lite"/>
    </source>
</evidence>
<keyword evidence="2 8" id="KW-0863">Zinc-finger</keyword>
<dbReference type="AlphaFoldDB" id="A0ABD1X2R9"/>
<keyword evidence="7 8" id="KW-0539">Nucleus</keyword>
<feature type="region of interest" description="Disordered" evidence="10">
    <location>
        <begin position="60"/>
        <end position="107"/>
    </location>
</feature>
<name>A0ABD1X2R9_9LAMI</name>
<evidence type="ECO:0000259" key="11">
    <source>
        <dbReference type="PROSITE" id="PS50884"/>
    </source>
</evidence>
<dbReference type="GO" id="GO:0008270">
    <property type="term" value="F:zinc ion binding"/>
    <property type="evidence" value="ECO:0007669"/>
    <property type="project" value="UniProtKB-KW"/>
</dbReference>
<evidence type="ECO:0000256" key="3">
    <source>
        <dbReference type="ARBA" id="ARBA00022833"/>
    </source>
</evidence>
<keyword evidence="13" id="KW-1185">Reference proteome</keyword>
<evidence type="ECO:0000256" key="7">
    <source>
        <dbReference type="ARBA" id="ARBA00023242"/>
    </source>
</evidence>
<feature type="region of interest" description="Disordered" evidence="10">
    <location>
        <begin position="1"/>
        <end position="20"/>
    </location>
</feature>
<comment type="caution">
    <text evidence="12">The sequence shown here is derived from an EMBL/GenBank/DDBJ whole genome shotgun (WGS) entry which is preliminary data.</text>
</comment>
<feature type="compositionally biased region" description="Polar residues" evidence="10">
    <location>
        <begin position="1"/>
        <end position="10"/>
    </location>
</feature>
<comment type="subcellular location">
    <subcellularLocation>
        <location evidence="8 9">Nucleus</location>
    </subcellularLocation>
</comment>
<dbReference type="GO" id="GO:0003700">
    <property type="term" value="F:DNA-binding transcription factor activity"/>
    <property type="evidence" value="ECO:0007669"/>
    <property type="project" value="UniProtKB-UniRule"/>
</dbReference>
<dbReference type="PANTHER" id="PTHR31992:SF345">
    <property type="entry name" value="DOF ZINC FINGER PROTEIN"/>
    <property type="match status" value="1"/>
</dbReference>
<evidence type="ECO:0000256" key="5">
    <source>
        <dbReference type="ARBA" id="ARBA00023125"/>
    </source>
</evidence>
<keyword evidence="6 9" id="KW-0804">Transcription</keyword>
<evidence type="ECO:0000313" key="13">
    <source>
        <dbReference type="Proteomes" id="UP001604277"/>
    </source>
</evidence>
<dbReference type="InterPro" id="IPR003851">
    <property type="entry name" value="Znf_Dof"/>
</dbReference>
<evidence type="ECO:0000256" key="6">
    <source>
        <dbReference type="ARBA" id="ARBA00023163"/>
    </source>
</evidence>
<gene>
    <name evidence="12" type="ORF">Fot_01010</name>
</gene>
<protein>
    <recommendedName>
        <fullName evidence="9">Dof zinc finger protein</fullName>
    </recommendedName>
</protein>
<evidence type="ECO:0000256" key="2">
    <source>
        <dbReference type="ARBA" id="ARBA00022771"/>
    </source>
</evidence>
<dbReference type="PROSITE" id="PS01361">
    <property type="entry name" value="ZF_DOF_1"/>
    <property type="match status" value="1"/>
</dbReference>
<evidence type="ECO:0000256" key="8">
    <source>
        <dbReference type="PROSITE-ProRule" id="PRU00071"/>
    </source>
</evidence>
<organism evidence="12 13">
    <name type="scientific">Forsythia ovata</name>
    <dbReference type="NCBI Taxonomy" id="205694"/>
    <lineage>
        <taxon>Eukaryota</taxon>
        <taxon>Viridiplantae</taxon>
        <taxon>Streptophyta</taxon>
        <taxon>Embryophyta</taxon>
        <taxon>Tracheophyta</taxon>
        <taxon>Spermatophyta</taxon>
        <taxon>Magnoliopsida</taxon>
        <taxon>eudicotyledons</taxon>
        <taxon>Gunneridae</taxon>
        <taxon>Pentapetalae</taxon>
        <taxon>asterids</taxon>
        <taxon>lamiids</taxon>
        <taxon>Lamiales</taxon>
        <taxon>Oleaceae</taxon>
        <taxon>Forsythieae</taxon>
        <taxon>Forsythia</taxon>
    </lineage>
</organism>
<keyword evidence="5 8" id="KW-0238">DNA-binding</keyword>
<dbReference type="PANTHER" id="PTHR31992">
    <property type="entry name" value="DOF ZINC FINGER PROTEIN DOF1.4-RELATED"/>
    <property type="match status" value="1"/>
</dbReference>
<evidence type="ECO:0000256" key="4">
    <source>
        <dbReference type="ARBA" id="ARBA00023015"/>
    </source>
</evidence>
<keyword evidence="3 9" id="KW-0862">Zinc</keyword>
<dbReference type="GO" id="GO:0005634">
    <property type="term" value="C:nucleus"/>
    <property type="evidence" value="ECO:0007669"/>
    <property type="project" value="UniProtKB-SubCell"/>
</dbReference>
<dbReference type="Proteomes" id="UP001604277">
    <property type="component" value="Unassembled WGS sequence"/>
</dbReference>
<accession>A0ABD1X2R9</accession>